<evidence type="ECO:0000313" key="2">
    <source>
        <dbReference type="Proteomes" id="UP001148737"/>
    </source>
</evidence>
<accession>A0ACC1QW83</accession>
<sequence>MEQLPPPRHPRLFPGAFAPLRIGDFNGVKQTFIRRLLFEDENPVTMREGYLRSVMAVYWAAGAIVLVDGVHTTLSLLFVVVLRANKPAEWPPMETFARRTRFAAFGVTFGTASS</sequence>
<comment type="caution">
    <text evidence="1">The sequence shown here is derived from an EMBL/GenBank/DDBJ whole genome shotgun (WGS) entry which is preliminary data.</text>
</comment>
<dbReference type="EMBL" id="JANAKD010000572">
    <property type="protein sequence ID" value="KAJ3492665.1"/>
    <property type="molecule type" value="Genomic_DNA"/>
</dbReference>
<name>A0ACC1QW83_9HYPO</name>
<evidence type="ECO:0000313" key="1">
    <source>
        <dbReference type="EMBL" id="KAJ3492665.1"/>
    </source>
</evidence>
<proteinExistence type="predicted"/>
<dbReference type="Proteomes" id="UP001148737">
    <property type="component" value="Unassembled WGS sequence"/>
</dbReference>
<keyword evidence="2" id="KW-1185">Reference proteome</keyword>
<organism evidence="1 2">
    <name type="scientific">Lecanicillium saksenae</name>
    <dbReference type="NCBI Taxonomy" id="468837"/>
    <lineage>
        <taxon>Eukaryota</taxon>
        <taxon>Fungi</taxon>
        <taxon>Dikarya</taxon>
        <taxon>Ascomycota</taxon>
        <taxon>Pezizomycotina</taxon>
        <taxon>Sordariomycetes</taxon>
        <taxon>Hypocreomycetidae</taxon>
        <taxon>Hypocreales</taxon>
        <taxon>Cordycipitaceae</taxon>
        <taxon>Lecanicillium</taxon>
    </lineage>
</organism>
<protein>
    <submittedName>
        <fullName evidence="1">Uncharacterized protein</fullName>
    </submittedName>
</protein>
<reference evidence="1" key="1">
    <citation type="submission" date="2022-07" db="EMBL/GenBank/DDBJ databases">
        <title>Genome Sequence of Lecanicillium saksenae.</title>
        <authorList>
            <person name="Buettner E."/>
        </authorList>
    </citation>
    <scope>NUCLEOTIDE SEQUENCE</scope>
    <source>
        <strain evidence="1">VT-O1</strain>
    </source>
</reference>
<gene>
    <name evidence="1" type="ORF">NLG97_g5229</name>
</gene>